<dbReference type="Proteomes" id="UP000093111">
    <property type="component" value="Unassembled WGS sequence"/>
</dbReference>
<reference evidence="1 2" key="1">
    <citation type="journal article" date="2016" name="Syst. Appl. Microbiol.">
        <title>Pararhizobium polonicum sp. nov. isolated from tumors on stone fruit rootstocks.</title>
        <authorList>
            <person name="Pulawska J."/>
            <person name="Kuzmanovic N."/>
            <person name="Willems A."/>
            <person name="Pothier J.F."/>
        </authorList>
    </citation>
    <scope>NUCLEOTIDE SEQUENCE [LARGE SCALE GENOMIC DNA]</scope>
    <source>
        <strain evidence="1 2">F5.1</strain>
    </source>
</reference>
<keyword evidence="2" id="KW-1185">Reference proteome</keyword>
<dbReference type="SUPFAM" id="SSF52540">
    <property type="entry name" value="P-loop containing nucleoside triphosphate hydrolases"/>
    <property type="match status" value="1"/>
</dbReference>
<dbReference type="EMBL" id="LGLV01000005">
    <property type="protein sequence ID" value="OBZ96231.1"/>
    <property type="molecule type" value="Genomic_DNA"/>
</dbReference>
<gene>
    <name evidence="1" type="ORF">ADU59_07720</name>
</gene>
<protein>
    <submittedName>
        <fullName evidence="1">Uncharacterized protein</fullName>
    </submittedName>
</protein>
<evidence type="ECO:0000313" key="1">
    <source>
        <dbReference type="EMBL" id="OBZ96231.1"/>
    </source>
</evidence>
<organism evidence="1 2">
    <name type="scientific">Pararhizobium polonicum</name>
    <dbReference type="NCBI Taxonomy" id="1612624"/>
    <lineage>
        <taxon>Bacteria</taxon>
        <taxon>Pseudomonadati</taxon>
        <taxon>Pseudomonadota</taxon>
        <taxon>Alphaproteobacteria</taxon>
        <taxon>Hyphomicrobiales</taxon>
        <taxon>Rhizobiaceae</taxon>
        <taxon>Rhizobium/Agrobacterium group</taxon>
        <taxon>Pararhizobium</taxon>
    </lineage>
</organism>
<dbReference type="RefSeq" id="WP_068953317.1">
    <property type="nucleotide sequence ID" value="NZ_LGLV01000005.1"/>
</dbReference>
<evidence type="ECO:0000313" key="2">
    <source>
        <dbReference type="Proteomes" id="UP000093111"/>
    </source>
</evidence>
<sequence>MGTEFKYTRSRGKAERYPADEILPENDYHAEDRREVPALAGAETAPVFDGNNVQYLWADDGIYSPTAGLTFADDLIEGLLPEVGVGLFTGASGAYKTFNGIRVCVDIATGREFAGHKVERPGGTLYLGYEGFNTIEPRLSAALIDIGQDHKKWPIAVPPNPVRFNHATSYEELENSLVRLDDRFRRDFGVPLVFACIDTVAASGLIEDEYNPGQWQTMMSRLSDICQYMRMSIAVVAHAGKDASKGARGSSANYAAADYEISFSAAQDKITGETSGRLMSLTKSRDGQSFPIAAMSGEPIFVGKTEKGKHKYAMAMRYDTSPEAIATAKAEQAQFAAKSSGQAKSRADKPLTHEQKVHKLLSETIDSGEGIYFFSEKDGPKTFLSETWLQTEYMKMEGITMDSPSIARNSVSKGFKRALTRLQTDKKAIVDGGSIKLLKSYD</sequence>
<dbReference type="InterPro" id="IPR027417">
    <property type="entry name" value="P-loop_NTPase"/>
</dbReference>
<dbReference type="AlphaFoldDB" id="A0A1C7P4V7"/>
<comment type="caution">
    <text evidence="1">The sequence shown here is derived from an EMBL/GenBank/DDBJ whole genome shotgun (WGS) entry which is preliminary data.</text>
</comment>
<accession>A0A1C7P4V7</accession>
<dbReference type="Gene3D" id="3.40.50.300">
    <property type="entry name" value="P-loop containing nucleotide triphosphate hydrolases"/>
    <property type="match status" value="1"/>
</dbReference>
<proteinExistence type="predicted"/>
<name>A0A1C7P4V7_9HYPH</name>
<dbReference type="STRING" id="1612624.ADU59_07720"/>
<dbReference type="Pfam" id="PF13481">
    <property type="entry name" value="AAA_25"/>
    <property type="match status" value="1"/>
</dbReference>
<dbReference type="OrthoDB" id="1496333at2"/>